<sequence length="89" mass="9350">MTWGQDRQCLCKGSSQEGQGSESSGQGSRPCKRWAETQEALHRHPDVQVPGGALAVPAASKGRRLRAKALQGGSVWLSGACSLFRSVGG</sequence>
<feature type="compositionally biased region" description="Low complexity" evidence="1">
    <location>
        <begin position="13"/>
        <end position="28"/>
    </location>
</feature>
<feature type="region of interest" description="Disordered" evidence="1">
    <location>
        <begin position="1"/>
        <end position="40"/>
    </location>
</feature>
<organism evidence="2 3">
    <name type="scientific">Myotis brandtii</name>
    <name type="common">Brandt's bat</name>
    <dbReference type="NCBI Taxonomy" id="109478"/>
    <lineage>
        <taxon>Eukaryota</taxon>
        <taxon>Metazoa</taxon>
        <taxon>Chordata</taxon>
        <taxon>Craniata</taxon>
        <taxon>Vertebrata</taxon>
        <taxon>Euteleostomi</taxon>
        <taxon>Mammalia</taxon>
        <taxon>Eutheria</taxon>
        <taxon>Laurasiatheria</taxon>
        <taxon>Chiroptera</taxon>
        <taxon>Yangochiroptera</taxon>
        <taxon>Vespertilionidae</taxon>
        <taxon>Myotis</taxon>
    </lineage>
</organism>
<protein>
    <submittedName>
        <fullName evidence="2">Uncharacterized protein</fullName>
    </submittedName>
</protein>
<evidence type="ECO:0000313" key="2">
    <source>
        <dbReference type="EMBL" id="EPQ07015.1"/>
    </source>
</evidence>
<reference evidence="2 3" key="1">
    <citation type="journal article" date="2013" name="Nat. Commun.">
        <title>Genome analysis reveals insights into physiology and longevity of the Brandt's bat Myotis brandtii.</title>
        <authorList>
            <person name="Seim I."/>
            <person name="Fang X."/>
            <person name="Xiong Z."/>
            <person name="Lobanov A.V."/>
            <person name="Huang Z."/>
            <person name="Ma S."/>
            <person name="Feng Y."/>
            <person name="Turanov A.A."/>
            <person name="Zhu Y."/>
            <person name="Lenz T.L."/>
            <person name="Gerashchenko M.V."/>
            <person name="Fan D."/>
            <person name="Hee Yim S."/>
            <person name="Yao X."/>
            <person name="Jordan D."/>
            <person name="Xiong Y."/>
            <person name="Ma Y."/>
            <person name="Lyapunov A.N."/>
            <person name="Chen G."/>
            <person name="Kulakova O.I."/>
            <person name="Sun Y."/>
            <person name="Lee S.G."/>
            <person name="Bronson R.T."/>
            <person name="Moskalev A.A."/>
            <person name="Sunyaev S.R."/>
            <person name="Zhang G."/>
            <person name="Krogh A."/>
            <person name="Wang J."/>
            <person name="Gladyshev V.N."/>
        </authorList>
    </citation>
    <scope>NUCLEOTIDE SEQUENCE [LARGE SCALE GENOMIC DNA]</scope>
</reference>
<accession>S7MUG2</accession>
<keyword evidence="3" id="KW-1185">Reference proteome</keyword>
<evidence type="ECO:0000256" key="1">
    <source>
        <dbReference type="SAM" id="MobiDB-lite"/>
    </source>
</evidence>
<gene>
    <name evidence="2" type="ORF">D623_10006420</name>
</gene>
<evidence type="ECO:0000313" key="3">
    <source>
        <dbReference type="Proteomes" id="UP000052978"/>
    </source>
</evidence>
<dbReference type="Proteomes" id="UP000052978">
    <property type="component" value="Unassembled WGS sequence"/>
</dbReference>
<dbReference type="EMBL" id="KE162096">
    <property type="protein sequence ID" value="EPQ07015.1"/>
    <property type="molecule type" value="Genomic_DNA"/>
</dbReference>
<proteinExistence type="predicted"/>
<dbReference type="AlphaFoldDB" id="S7MUG2"/>
<name>S7MUG2_MYOBR</name>